<accession>A0A9D9MZX8</accession>
<dbReference type="GO" id="GO:0003677">
    <property type="term" value="F:DNA binding"/>
    <property type="evidence" value="ECO:0007669"/>
    <property type="project" value="UniProtKB-KW"/>
</dbReference>
<dbReference type="PRINTS" id="PR00039">
    <property type="entry name" value="HTHLYSR"/>
</dbReference>
<dbReference type="PROSITE" id="PS50931">
    <property type="entry name" value="HTH_LYSR"/>
    <property type="match status" value="1"/>
</dbReference>
<dbReference type="InterPro" id="IPR005119">
    <property type="entry name" value="LysR_subst-bd"/>
</dbReference>
<dbReference type="InterPro" id="IPR000847">
    <property type="entry name" value="LysR_HTH_N"/>
</dbReference>
<evidence type="ECO:0000256" key="3">
    <source>
        <dbReference type="ARBA" id="ARBA00023125"/>
    </source>
</evidence>
<dbReference type="Gene3D" id="3.40.190.10">
    <property type="entry name" value="Periplasmic binding protein-like II"/>
    <property type="match status" value="2"/>
</dbReference>
<protein>
    <submittedName>
        <fullName evidence="7">LysR family transcriptional regulator</fullName>
    </submittedName>
</protein>
<dbReference type="Gene3D" id="1.10.10.10">
    <property type="entry name" value="Winged helix-like DNA-binding domain superfamily/Winged helix DNA-binding domain"/>
    <property type="match status" value="1"/>
</dbReference>
<gene>
    <name evidence="7" type="ORF">IAC08_03160</name>
</gene>
<dbReference type="SUPFAM" id="SSF46785">
    <property type="entry name" value="Winged helix' DNA-binding domain"/>
    <property type="match status" value="1"/>
</dbReference>
<name>A0A9D9MZX8_9BACT</name>
<evidence type="ECO:0000256" key="4">
    <source>
        <dbReference type="ARBA" id="ARBA00023159"/>
    </source>
</evidence>
<comment type="caution">
    <text evidence="7">The sequence shown here is derived from an EMBL/GenBank/DDBJ whole genome shotgun (WGS) entry which is preliminary data.</text>
</comment>
<dbReference type="Proteomes" id="UP000823617">
    <property type="component" value="Unassembled WGS sequence"/>
</dbReference>
<reference evidence="7" key="1">
    <citation type="submission" date="2020-10" db="EMBL/GenBank/DDBJ databases">
        <authorList>
            <person name="Gilroy R."/>
        </authorList>
    </citation>
    <scope>NUCLEOTIDE SEQUENCE</scope>
    <source>
        <strain evidence="7">B1-3475</strain>
    </source>
</reference>
<evidence type="ECO:0000313" key="7">
    <source>
        <dbReference type="EMBL" id="MBO8455390.1"/>
    </source>
</evidence>
<evidence type="ECO:0000259" key="6">
    <source>
        <dbReference type="PROSITE" id="PS50931"/>
    </source>
</evidence>
<keyword evidence="2" id="KW-0805">Transcription regulation</keyword>
<evidence type="ECO:0000256" key="1">
    <source>
        <dbReference type="ARBA" id="ARBA00009437"/>
    </source>
</evidence>
<dbReference type="PANTHER" id="PTHR30346">
    <property type="entry name" value="TRANSCRIPTIONAL DUAL REGULATOR HCAR-RELATED"/>
    <property type="match status" value="1"/>
</dbReference>
<dbReference type="Pfam" id="PF00126">
    <property type="entry name" value="HTH_1"/>
    <property type="match status" value="1"/>
</dbReference>
<evidence type="ECO:0000256" key="5">
    <source>
        <dbReference type="ARBA" id="ARBA00023163"/>
    </source>
</evidence>
<dbReference type="GO" id="GO:0032993">
    <property type="term" value="C:protein-DNA complex"/>
    <property type="evidence" value="ECO:0007669"/>
    <property type="project" value="TreeGrafter"/>
</dbReference>
<dbReference type="EMBL" id="JADIMK010000030">
    <property type="protein sequence ID" value="MBO8455390.1"/>
    <property type="molecule type" value="Genomic_DNA"/>
</dbReference>
<keyword evidence="5" id="KW-0804">Transcription</keyword>
<sequence length="319" mass="35924">MKANLSTLRYIVAVDTYRNFVKAAEACGVTQPTLSIAIRNMEEELDVTIFNRNSHPVRPTPLGEKIITMARAALRSASQIEELVQSEKGEDGGAVFIGTIPTVAPYVLPGLIREMRVSHPKVKMKVAEMRTGVLIEKLRSGEVDMAIMSTPLGEKDLLEIPLYYEKFLAYISPEDEFYAKDEIAADELPTDRLWILEEGHCLRSQVLNFCHSGRHMHSEYQAGSIGSLIRVVDFNGGYTVIPELHASFLDEARRRNLRPITGRSSGQPCETCVPIREVSIVIHEDFVRERLLNSVADCIRRIVPENMLDSRLKRFAIKL</sequence>
<proteinExistence type="inferred from homology"/>
<evidence type="ECO:0000256" key="2">
    <source>
        <dbReference type="ARBA" id="ARBA00023015"/>
    </source>
</evidence>
<dbReference type="CDD" id="cd08411">
    <property type="entry name" value="PBP2_OxyR"/>
    <property type="match status" value="1"/>
</dbReference>
<dbReference type="InterPro" id="IPR036388">
    <property type="entry name" value="WH-like_DNA-bd_sf"/>
</dbReference>
<dbReference type="InterPro" id="IPR036390">
    <property type="entry name" value="WH_DNA-bd_sf"/>
</dbReference>
<dbReference type="AlphaFoldDB" id="A0A9D9MZX8"/>
<reference evidence="7" key="2">
    <citation type="journal article" date="2021" name="PeerJ">
        <title>Extensive microbial diversity within the chicken gut microbiome revealed by metagenomics and culture.</title>
        <authorList>
            <person name="Gilroy R."/>
            <person name="Ravi A."/>
            <person name="Getino M."/>
            <person name="Pursley I."/>
            <person name="Horton D.L."/>
            <person name="Alikhan N.F."/>
            <person name="Baker D."/>
            <person name="Gharbi K."/>
            <person name="Hall N."/>
            <person name="Watson M."/>
            <person name="Adriaenssens E.M."/>
            <person name="Foster-Nyarko E."/>
            <person name="Jarju S."/>
            <person name="Secka A."/>
            <person name="Antonio M."/>
            <person name="Oren A."/>
            <person name="Chaudhuri R.R."/>
            <person name="La Ragione R."/>
            <person name="Hildebrand F."/>
            <person name="Pallen M.J."/>
        </authorList>
    </citation>
    <scope>NUCLEOTIDE SEQUENCE</scope>
    <source>
        <strain evidence="7">B1-3475</strain>
    </source>
</reference>
<dbReference type="Pfam" id="PF03466">
    <property type="entry name" value="LysR_substrate"/>
    <property type="match status" value="1"/>
</dbReference>
<feature type="domain" description="HTH lysR-type" evidence="6">
    <location>
        <begin position="1"/>
        <end position="60"/>
    </location>
</feature>
<comment type="similarity">
    <text evidence="1">Belongs to the LysR transcriptional regulatory family.</text>
</comment>
<organism evidence="7 8">
    <name type="scientific">Candidatus Cryptobacteroides intestinigallinarum</name>
    <dbReference type="NCBI Taxonomy" id="2840767"/>
    <lineage>
        <taxon>Bacteria</taxon>
        <taxon>Pseudomonadati</taxon>
        <taxon>Bacteroidota</taxon>
        <taxon>Bacteroidia</taxon>
        <taxon>Bacteroidales</taxon>
        <taxon>Candidatus Cryptobacteroides</taxon>
    </lineage>
</organism>
<dbReference type="FunFam" id="1.10.10.10:FF:000001">
    <property type="entry name" value="LysR family transcriptional regulator"/>
    <property type="match status" value="1"/>
</dbReference>
<dbReference type="GO" id="GO:0003700">
    <property type="term" value="F:DNA-binding transcription factor activity"/>
    <property type="evidence" value="ECO:0007669"/>
    <property type="project" value="InterPro"/>
</dbReference>
<dbReference type="SUPFAM" id="SSF53850">
    <property type="entry name" value="Periplasmic binding protein-like II"/>
    <property type="match status" value="1"/>
</dbReference>
<dbReference type="PANTHER" id="PTHR30346:SF26">
    <property type="entry name" value="HYDROGEN PEROXIDE-INDUCIBLE GENES ACTIVATOR"/>
    <property type="match status" value="1"/>
</dbReference>
<keyword evidence="3" id="KW-0238">DNA-binding</keyword>
<evidence type="ECO:0000313" key="8">
    <source>
        <dbReference type="Proteomes" id="UP000823617"/>
    </source>
</evidence>
<keyword evidence="4" id="KW-0010">Activator</keyword>